<evidence type="ECO:0000259" key="8">
    <source>
        <dbReference type="Pfam" id="PF23598"/>
    </source>
</evidence>
<protein>
    <submittedName>
        <fullName evidence="9">Uncharacterized protein</fullName>
    </submittedName>
</protein>
<dbReference type="InterPro" id="IPR055414">
    <property type="entry name" value="LRR_R13L4/SHOC2-like"/>
</dbReference>
<dbReference type="PANTHER" id="PTHR36766:SF61">
    <property type="entry name" value="NB-ARC DOMAIN DISEASE RESISTANCE PROTEIN"/>
    <property type="match status" value="1"/>
</dbReference>
<keyword evidence="1" id="KW-0677">Repeat</keyword>
<feature type="domain" description="NB-ARC" evidence="5">
    <location>
        <begin position="239"/>
        <end position="412"/>
    </location>
</feature>
<dbReference type="AlphaFoldDB" id="A0A9D4Y944"/>
<dbReference type="InterPro" id="IPR027417">
    <property type="entry name" value="P-loop_NTPase"/>
</dbReference>
<dbReference type="Gene3D" id="3.80.10.10">
    <property type="entry name" value="Ribonuclease Inhibitor"/>
    <property type="match status" value="2"/>
</dbReference>
<evidence type="ECO:0000256" key="2">
    <source>
        <dbReference type="ARBA" id="ARBA00022741"/>
    </source>
</evidence>
<feature type="domain" description="Disease resistance protein winged helix" evidence="7">
    <location>
        <begin position="496"/>
        <end position="566"/>
    </location>
</feature>
<keyword evidence="10" id="KW-1185">Reference proteome</keyword>
<feature type="domain" description="Disease resistance R13L4/SHOC-2-like LRR" evidence="8">
    <location>
        <begin position="635"/>
        <end position="834"/>
    </location>
</feature>
<dbReference type="PRINTS" id="PR00364">
    <property type="entry name" value="DISEASERSIST"/>
</dbReference>
<dbReference type="GO" id="GO:0043531">
    <property type="term" value="F:ADP binding"/>
    <property type="evidence" value="ECO:0007669"/>
    <property type="project" value="InterPro"/>
</dbReference>
<gene>
    <name evidence="9" type="ORF">KIW84_021918</name>
</gene>
<sequence>MHINFLLYTWYHSLAKCIYEHVSEETITITTYFYFCYFPIYINMAESFVFDIANSLLGKLASYAYEEVSRVYGVYKDLQEIKDTLLIVNGLLLDAECKKDQKQGLREWMRQIKNICSDAEDVFDGFEFQHKRKQVAEASNSTRAKVRHFFSSSNSLVFRPMMARQIKEIRERLDKVAADGTKFGLAKIDIGTEFVLQRRELTHSHVDVSSVIGRENDREEIIKLLRQPHGRGDGDGDRSLCVIPIVGIGGLGKTTLAKLVFNDKRMDEVFQLKMWACISHLDDFDIKLIIIKIINAASASIFTPASAALSFTLAHKENINNLDIEQLQSRLRHELSGKKFLLVLDDIWNDDRAKWIELIDLIKVGATGSHIIVTTRSNSIASMTGTLPSYVLKGLSQDDCLSLFVKWAFKEDEVIKYPDLVEIGKEIVKKCAGIPLAVKTLGSSLFSKYDLNKWIFVRDSEIWNIEQRRDDILPALKLSYDQMPSYLRQCFVYFSLYPKDYTFFRNDITRLWVALRLVQSRNGSEQLMDIAREYIDELNSRSFLQDFKILGYFGTFKVHDLIHDLARYVAKNECVALDSLTKNIPECVRHLSVVEYNSIDTALFPKSRNLRTILFPIKGKGLDKRTLLDTWISRYKYLRYLDLRYSSFETLPNSFSKLKHLRFLDLSYNIKITRLSHSICKLHNLQVLKLTGCVELETLPQWLGGLISLRELFITTKQSIMPLTLFAKLNNLQVLVFYKCDNMKFLFNDTQQLTSIETLIVESCGSLESLPLFIFPKLQTLVVSECQMVNLSLCNEIPIQKLMMNHLYIARFTGFLTIPSWIEGVVDTLETLQISGLPDLMTLPECLTTMTRLKRLWISGCPKLASLPRDFHHLTTLKHLYIYDCPELYLKCQPESGEYWSIIARMTTTSIEILQRVGVTKSSTLKVKYNIL</sequence>
<dbReference type="InterPro" id="IPR032675">
    <property type="entry name" value="LRR_dom_sf"/>
</dbReference>
<dbReference type="Pfam" id="PF00931">
    <property type="entry name" value="NB-ARC"/>
    <property type="match status" value="1"/>
</dbReference>
<dbReference type="InterPro" id="IPR036388">
    <property type="entry name" value="WH-like_DNA-bd_sf"/>
</dbReference>
<dbReference type="GO" id="GO:0051707">
    <property type="term" value="P:response to other organism"/>
    <property type="evidence" value="ECO:0007669"/>
    <property type="project" value="UniProtKB-ARBA"/>
</dbReference>
<dbReference type="CDD" id="cd14798">
    <property type="entry name" value="RX-CC_like"/>
    <property type="match status" value="1"/>
</dbReference>
<accession>A0A9D4Y944</accession>
<dbReference type="Pfam" id="PF18052">
    <property type="entry name" value="Rx_N"/>
    <property type="match status" value="1"/>
</dbReference>
<dbReference type="InterPro" id="IPR041118">
    <property type="entry name" value="Rx_N"/>
</dbReference>
<evidence type="ECO:0000256" key="1">
    <source>
        <dbReference type="ARBA" id="ARBA00022737"/>
    </source>
</evidence>
<dbReference type="InterPro" id="IPR042197">
    <property type="entry name" value="Apaf_helical"/>
</dbReference>
<evidence type="ECO:0000313" key="9">
    <source>
        <dbReference type="EMBL" id="KAI5435281.1"/>
    </source>
</evidence>
<dbReference type="Gene3D" id="1.10.10.10">
    <property type="entry name" value="Winged helix-like DNA-binding domain superfamily/Winged helix DNA-binding domain"/>
    <property type="match status" value="1"/>
</dbReference>
<evidence type="ECO:0000259" key="6">
    <source>
        <dbReference type="Pfam" id="PF18052"/>
    </source>
</evidence>
<dbReference type="EMBL" id="JAMSHJ010000002">
    <property type="protein sequence ID" value="KAI5435281.1"/>
    <property type="molecule type" value="Genomic_DNA"/>
</dbReference>
<proteinExistence type="predicted"/>
<feature type="domain" description="Disease resistance N-terminal" evidence="6">
    <location>
        <begin position="54"/>
        <end position="141"/>
    </location>
</feature>
<dbReference type="InterPro" id="IPR038005">
    <property type="entry name" value="RX-like_CC"/>
</dbReference>
<dbReference type="SUPFAM" id="SSF52058">
    <property type="entry name" value="L domain-like"/>
    <property type="match status" value="1"/>
</dbReference>
<name>A0A9D4Y944_PEA</name>
<dbReference type="Pfam" id="PF23559">
    <property type="entry name" value="WHD_DRP"/>
    <property type="match status" value="1"/>
</dbReference>
<keyword evidence="4" id="KW-0067">ATP-binding</keyword>
<dbReference type="GO" id="GO:0005524">
    <property type="term" value="F:ATP binding"/>
    <property type="evidence" value="ECO:0007669"/>
    <property type="project" value="UniProtKB-KW"/>
</dbReference>
<organism evidence="9 10">
    <name type="scientific">Pisum sativum</name>
    <name type="common">Garden pea</name>
    <name type="synonym">Lathyrus oleraceus</name>
    <dbReference type="NCBI Taxonomy" id="3888"/>
    <lineage>
        <taxon>Eukaryota</taxon>
        <taxon>Viridiplantae</taxon>
        <taxon>Streptophyta</taxon>
        <taxon>Embryophyta</taxon>
        <taxon>Tracheophyta</taxon>
        <taxon>Spermatophyta</taxon>
        <taxon>Magnoliopsida</taxon>
        <taxon>eudicotyledons</taxon>
        <taxon>Gunneridae</taxon>
        <taxon>Pentapetalae</taxon>
        <taxon>rosids</taxon>
        <taxon>fabids</taxon>
        <taxon>Fabales</taxon>
        <taxon>Fabaceae</taxon>
        <taxon>Papilionoideae</taxon>
        <taxon>50 kb inversion clade</taxon>
        <taxon>NPAAA clade</taxon>
        <taxon>Hologalegina</taxon>
        <taxon>IRL clade</taxon>
        <taxon>Fabeae</taxon>
        <taxon>Lathyrus</taxon>
    </lineage>
</organism>
<keyword evidence="3" id="KW-0611">Plant defense</keyword>
<dbReference type="InterPro" id="IPR002182">
    <property type="entry name" value="NB-ARC"/>
</dbReference>
<reference evidence="9 10" key="1">
    <citation type="journal article" date="2022" name="Nat. Genet.">
        <title>Improved pea reference genome and pan-genome highlight genomic features and evolutionary characteristics.</title>
        <authorList>
            <person name="Yang T."/>
            <person name="Liu R."/>
            <person name="Luo Y."/>
            <person name="Hu S."/>
            <person name="Wang D."/>
            <person name="Wang C."/>
            <person name="Pandey M.K."/>
            <person name="Ge S."/>
            <person name="Xu Q."/>
            <person name="Li N."/>
            <person name="Li G."/>
            <person name="Huang Y."/>
            <person name="Saxena R.K."/>
            <person name="Ji Y."/>
            <person name="Li M."/>
            <person name="Yan X."/>
            <person name="He Y."/>
            <person name="Liu Y."/>
            <person name="Wang X."/>
            <person name="Xiang C."/>
            <person name="Varshney R.K."/>
            <person name="Ding H."/>
            <person name="Gao S."/>
            <person name="Zong X."/>
        </authorList>
    </citation>
    <scope>NUCLEOTIDE SEQUENCE [LARGE SCALE GENOMIC DNA]</scope>
    <source>
        <strain evidence="9 10">cv. Zhongwan 6</strain>
    </source>
</reference>
<dbReference type="SUPFAM" id="SSF52540">
    <property type="entry name" value="P-loop containing nucleoside triphosphate hydrolases"/>
    <property type="match status" value="1"/>
</dbReference>
<dbReference type="Gene3D" id="1.10.8.430">
    <property type="entry name" value="Helical domain of apoptotic protease-activating factors"/>
    <property type="match status" value="1"/>
</dbReference>
<evidence type="ECO:0000256" key="3">
    <source>
        <dbReference type="ARBA" id="ARBA00022821"/>
    </source>
</evidence>
<evidence type="ECO:0000256" key="4">
    <source>
        <dbReference type="ARBA" id="ARBA00022840"/>
    </source>
</evidence>
<dbReference type="Gene3D" id="3.40.50.300">
    <property type="entry name" value="P-loop containing nucleotide triphosphate hydrolases"/>
    <property type="match status" value="1"/>
</dbReference>
<evidence type="ECO:0000259" key="5">
    <source>
        <dbReference type="Pfam" id="PF00931"/>
    </source>
</evidence>
<dbReference type="InterPro" id="IPR058922">
    <property type="entry name" value="WHD_DRP"/>
</dbReference>
<keyword evidence="2" id="KW-0547">Nucleotide-binding</keyword>
<dbReference type="Pfam" id="PF23598">
    <property type="entry name" value="LRR_14"/>
    <property type="match status" value="1"/>
</dbReference>
<dbReference type="GO" id="GO:0006952">
    <property type="term" value="P:defense response"/>
    <property type="evidence" value="ECO:0007669"/>
    <property type="project" value="UniProtKB-KW"/>
</dbReference>
<dbReference type="Proteomes" id="UP001058974">
    <property type="component" value="Chromosome 2"/>
</dbReference>
<dbReference type="PANTHER" id="PTHR36766">
    <property type="entry name" value="PLANT BROAD-SPECTRUM MILDEW RESISTANCE PROTEIN RPW8"/>
    <property type="match status" value="1"/>
</dbReference>
<dbReference type="Gramene" id="Psat02G0191800-T1">
    <property type="protein sequence ID" value="KAI5435281.1"/>
    <property type="gene ID" value="KIW84_021918"/>
</dbReference>
<dbReference type="OrthoDB" id="2018467at2759"/>
<evidence type="ECO:0000259" key="7">
    <source>
        <dbReference type="Pfam" id="PF23559"/>
    </source>
</evidence>
<comment type="caution">
    <text evidence="9">The sequence shown here is derived from an EMBL/GenBank/DDBJ whole genome shotgun (WGS) entry which is preliminary data.</text>
</comment>
<dbReference type="Gene3D" id="1.20.5.4130">
    <property type="match status" value="1"/>
</dbReference>
<evidence type="ECO:0000313" key="10">
    <source>
        <dbReference type="Proteomes" id="UP001058974"/>
    </source>
</evidence>